<dbReference type="Pfam" id="PF16092">
    <property type="entry name" value="CFAP61_N"/>
    <property type="match status" value="1"/>
</dbReference>
<evidence type="ECO:0000259" key="2">
    <source>
        <dbReference type="Pfam" id="PF16092"/>
    </source>
</evidence>
<comment type="caution">
    <text evidence="3">The sequence shown here is derived from an EMBL/GenBank/DDBJ whole genome shotgun (WGS) entry which is preliminary data.</text>
</comment>
<dbReference type="Proteomes" id="UP001642484">
    <property type="component" value="Unassembled WGS sequence"/>
</dbReference>
<sequence length="422" mass="45484">MAYFHAVDRGILQRLELRTKFLLSMIETSFMSVTVEDEEGHVVGFAVLDDTPLQLSATEDAGTDWEEWFQETFQNLQIDSTNSLWFSTCLMEGDNTIMAEILRTTFSTMPELQNVLVFVPASIDEDGAMKILQPFQSHFGQLEAPLGSAGTPTALPLPPPRAPPAPPLAVPPPLPPPVGGGGAGAWLAPPALPPPPPQNTLRPQTLQTEETRQPSLVFVAPMHLFRVLDVKGRGFLWPKDLARLAWAMEPNLGFQDKQSRQSGGMRHELSAFWRLLGGEGDRLRPRPFCRALQVAVSPTSPTSKPSKPTWRQIGRSYAAQPSRALSFAPTAVSAQQALEAFVQKWKPKSKLAAKAGAPPGAPPSAPPAPGAPPMAASAAPGVKATPKASLKGSASYSSEDFEEDRYSEGTRYTDSSSGKGSK</sequence>
<feature type="compositionally biased region" description="Pro residues" evidence="1">
    <location>
        <begin position="155"/>
        <end position="178"/>
    </location>
</feature>
<proteinExistence type="predicted"/>
<organism evidence="3 4">
    <name type="scientific">Durusdinium trenchii</name>
    <dbReference type="NCBI Taxonomy" id="1381693"/>
    <lineage>
        <taxon>Eukaryota</taxon>
        <taxon>Sar</taxon>
        <taxon>Alveolata</taxon>
        <taxon>Dinophyceae</taxon>
        <taxon>Suessiales</taxon>
        <taxon>Symbiodiniaceae</taxon>
        <taxon>Durusdinium</taxon>
    </lineage>
</organism>
<feature type="compositionally biased region" description="Polar residues" evidence="1">
    <location>
        <begin position="410"/>
        <end position="422"/>
    </location>
</feature>
<evidence type="ECO:0000313" key="4">
    <source>
        <dbReference type="Proteomes" id="UP001642484"/>
    </source>
</evidence>
<reference evidence="3 4" key="1">
    <citation type="submission" date="2024-02" db="EMBL/GenBank/DDBJ databases">
        <authorList>
            <person name="Chen Y."/>
            <person name="Shah S."/>
            <person name="Dougan E. K."/>
            <person name="Thang M."/>
            <person name="Chan C."/>
        </authorList>
    </citation>
    <scope>NUCLEOTIDE SEQUENCE [LARGE SCALE GENOMIC DNA]</scope>
</reference>
<dbReference type="InterPro" id="IPR038884">
    <property type="entry name" value="CFAP61"/>
</dbReference>
<feature type="domain" description="Cilia- and flagella-associated protein 61 N-terminal" evidence="2">
    <location>
        <begin position="22"/>
        <end position="129"/>
    </location>
</feature>
<accession>A0ABP0J0P3</accession>
<evidence type="ECO:0000313" key="3">
    <source>
        <dbReference type="EMBL" id="CAK9007919.1"/>
    </source>
</evidence>
<evidence type="ECO:0000256" key="1">
    <source>
        <dbReference type="SAM" id="MobiDB-lite"/>
    </source>
</evidence>
<dbReference type="PANTHER" id="PTHR21178">
    <property type="entry name" value="CILIA- AND FLAGELLA-ASSOCIATED PROTEIN 61"/>
    <property type="match status" value="1"/>
</dbReference>
<feature type="region of interest" description="Disordered" evidence="1">
    <location>
        <begin position="352"/>
        <end position="422"/>
    </location>
</feature>
<protein>
    <recommendedName>
        <fullName evidence="2">Cilia- and flagella-associated protein 61 N-terminal domain-containing protein</fullName>
    </recommendedName>
</protein>
<dbReference type="PANTHER" id="PTHR21178:SF8">
    <property type="entry name" value="CILIA- AND FLAGELLA-ASSOCIATED PROTEIN 61"/>
    <property type="match status" value="1"/>
</dbReference>
<keyword evidence="4" id="KW-1185">Reference proteome</keyword>
<dbReference type="EMBL" id="CAXAMN010004125">
    <property type="protein sequence ID" value="CAK9007919.1"/>
    <property type="molecule type" value="Genomic_DNA"/>
</dbReference>
<feature type="compositionally biased region" description="Pro residues" evidence="1">
    <location>
        <begin position="359"/>
        <end position="372"/>
    </location>
</feature>
<dbReference type="InterPro" id="IPR032151">
    <property type="entry name" value="CFAP61_N"/>
</dbReference>
<name>A0ABP0J0P3_9DINO</name>
<gene>
    <name evidence="3" type="ORF">CCMP2556_LOCUS9039</name>
</gene>
<feature type="region of interest" description="Disordered" evidence="1">
    <location>
        <begin position="145"/>
        <end position="202"/>
    </location>
</feature>